<dbReference type="InterPro" id="IPR010998">
    <property type="entry name" value="Integrase_recombinase_N"/>
</dbReference>
<keyword evidence="2" id="KW-0238">DNA-binding</keyword>
<dbReference type="EMBL" id="JAJKFW010000062">
    <property type="protein sequence ID" value="MCC9645010.1"/>
    <property type="molecule type" value="Genomic_DNA"/>
</dbReference>
<organism evidence="6 7">
    <name type="scientific">Rhodopirellula halodulae</name>
    <dbReference type="NCBI Taxonomy" id="2894198"/>
    <lineage>
        <taxon>Bacteria</taxon>
        <taxon>Pseudomonadati</taxon>
        <taxon>Planctomycetota</taxon>
        <taxon>Planctomycetia</taxon>
        <taxon>Pirellulales</taxon>
        <taxon>Pirellulaceae</taxon>
        <taxon>Rhodopirellula</taxon>
    </lineage>
</organism>
<dbReference type="InterPro" id="IPR011010">
    <property type="entry name" value="DNA_brk_join_enz"/>
</dbReference>
<dbReference type="CDD" id="cd00397">
    <property type="entry name" value="DNA_BRE_C"/>
    <property type="match status" value="1"/>
</dbReference>
<gene>
    <name evidence="6" type="ORF">LOC71_22260</name>
</gene>
<dbReference type="PANTHER" id="PTHR30349:SF64">
    <property type="entry name" value="PROPHAGE INTEGRASE INTD-RELATED"/>
    <property type="match status" value="1"/>
</dbReference>
<evidence type="ECO:0000256" key="3">
    <source>
        <dbReference type="ARBA" id="ARBA00023172"/>
    </source>
</evidence>
<keyword evidence="3" id="KW-0233">DNA recombination</keyword>
<keyword evidence="7" id="KW-1185">Reference proteome</keyword>
<dbReference type="InterPro" id="IPR013762">
    <property type="entry name" value="Integrase-like_cat_sf"/>
</dbReference>
<reference evidence="6" key="1">
    <citation type="submission" date="2021-11" db="EMBL/GenBank/DDBJ databases">
        <title>Genome sequence.</title>
        <authorList>
            <person name="Sun Q."/>
        </authorList>
    </citation>
    <scope>NUCLEOTIDE SEQUENCE</scope>
    <source>
        <strain evidence="6">JC740</strain>
    </source>
</reference>
<comment type="caution">
    <text evidence="6">The sequence shown here is derived from an EMBL/GenBank/DDBJ whole genome shotgun (WGS) entry which is preliminary data.</text>
</comment>
<evidence type="ECO:0000313" key="6">
    <source>
        <dbReference type="EMBL" id="MCC9645010.1"/>
    </source>
</evidence>
<dbReference type="Gene3D" id="1.10.443.10">
    <property type="entry name" value="Intergrase catalytic core"/>
    <property type="match status" value="1"/>
</dbReference>
<sequence length="434" mass="48521">MPRPKSKMPARRFHVSGQSIVTFNSRTYYLGPHDSPESLARYAVLLAKYQAGGLTMPENFSVSDIEDQVQAMLGASQAGLIQEQQEDSPVLVAHVTALYREHLTTKYPISDQKEKNKERYRCEQVADRLDKMFGDVPVDQFGPVKLRQFRDDLVANGMSRKKDGSLRKPLARKYINRIVNGVIGMFTHAVSGELVDIAKVQQLKTLETLRCGQTTAPETAPVKPVPIEQVRQTAPHLSPIIKAMLRIQVATGMRPGELCIMRPCDIDRSGENWIYVPSKHKTGWRGKSKAIPLVGDARDAITEFLQRHPESFCFSPKEAMEWRHAVAAANRTTPMSCGNRPGTNRKKSPKRLPRDRYDPQSYRQAIQRAQKAAGVPHWFPYQLRHLNATTIRAALGGTEEAQALLGHSTALMTAHYAQESLEAAVRAAKVAPKL</sequence>
<dbReference type="PANTHER" id="PTHR30349">
    <property type="entry name" value="PHAGE INTEGRASE-RELATED"/>
    <property type="match status" value="1"/>
</dbReference>
<dbReference type="RefSeq" id="WP_230276665.1">
    <property type="nucleotide sequence ID" value="NZ_JAJKFW010000062.1"/>
</dbReference>
<feature type="domain" description="Tyr recombinase" evidence="5">
    <location>
        <begin position="220"/>
        <end position="432"/>
    </location>
</feature>
<accession>A0ABS8NN69</accession>
<protein>
    <submittedName>
        <fullName evidence="6">Site-specific integrase</fullName>
    </submittedName>
</protein>
<comment type="similarity">
    <text evidence="1">Belongs to the 'phage' integrase family.</text>
</comment>
<dbReference type="Proteomes" id="UP001430306">
    <property type="component" value="Unassembled WGS sequence"/>
</dbReference>
<dbReference type="InterPro" id="IPR050090">
    <property type="entry name" value="Tyrosine_recombinase_XerCD"/>
</dbReference>
<name>A0ABS8NN69_9BACT</name>
<dbReference type="InterPro" id="IPR002104">
    <property type="entry name" value="Integrase_catalytic"/>
</dbReference>
<dbReference type="Pfam" id="PF00589">
    <property type="entry name" value="Phage_integrase"/>
    <property type="match status" value="1"/>
</dbReference>
<dbReference type="PROSITE" id="PS51898">
    <property type="entry name" value="TYR_RECOMBINASE"/>
    <property type="match status" value="1"/>
</dbReference>
<feature type="region of interest" description="Disordered" evidence="4">
    <location>
        <begin position="331"/>
        <end position="359"/>
    </location>
</feature>
<dbReference type="SUPFAM" id="SSF56349">
    <property type="entry name" value="DNA breaking-rejoining enzymes"/>
    <property type="match status" value="1"/>
</dbReference>
<dbReference type="Gene3D" id="1.10.150.130">
    <property type="match status" value="1"/>
</dbReference>
<evidence type="ECO:0000313" key="7">
    <source>
        <dbReference type="Proteomes" id="UP001430306"/>
    </source>
</evidence>
<evidence type="ECO:0000256" key="1">
    <source>
        <dbReference type="ARBA" id="ARBA00008857"/>
    </source>
</evidence>
<proteinExistence type="inferred from homology"/>
<evidence type="ECO:0000256" key="4">
    <source>
        <dbReference type="SAM" id="MobiDB-lite"/>
    </source>
</evidence>
<evidence type="ECO:0000256" key="2">
    <source>
        <dbReference type="ARBA" id="ARBA00023125"/>
    </source>
</evidence>
<evidence type="ECO:0000259" key="5">
    <source>
        <dbReference type="PROSITE" id="PS51898"/>
    </source>
</evidence>